<evidence type="ECO:0000313" key="9">
    <source>
        <dbReference type="EMBL" id="KWV60234.1"/>
    </source>
</evidence>
<dbReference type="GO" id="GO:0009055">
    <property type="term" value="F:electron transfer activity"/>
    <property type="evidence" value="ECO:0007669"/>
    <property type="project" value="InterPro"/>
</dbReference>
<accession>A0A109K3Q1</accession>
<feature type="domain" description="Cytochrome c" evidence="8">
    <location>
        <begin position="182"/>
        <end position="263"/>
    </location>
</feature>
<dbReference type="InterPro" id="IPR009056">
    <property type="entry name" value="Cyt_c-like_dom"/>
</dbReference>
<keyword evidence="4" id="KW-0249">Electron transport</keyword>
<evidence type="ECO:0000256" key="4">
    <source>
        <dbReference type="ARBA" id="ARBA00022982"/>
    </source>
</evidence>
<dbReference type="AlphaFoldDB" id="A0A109K3Q1"/>
<dbReference type="GO" id="GO:0046872">
    <property type="term" value="F:metal ion binding"/>
    <property type="evidence" value="ECO:0007669"/>
    <property type="project" value="UniProtKB-KW"/>
</dbReference>
<feature type="transmembrane region" description="Helical" evidence="7">
    <location>
        <begin position="12"/>
        <end position="36"/>
    </location>
</feature>
<dbReference type="PROSITE" id="PS51007">
    <property type="entry name" value="CYTC"/>
    <property type="match status" value="2"/>
</dbReference>
<proteinExistence type="predicted"/>
<dbReference type="OrthoDB" id="9808603at2"/>
<evidence type="ECO:0000256" key="3">
    <source>
        <dbReference type="ARBA" id="ARBA00022723"/>
    </source>
</evidence>
<keyword evidence="2 6" id="KW-0349">Heme</keyword>
<dbReference type="Gene3D" id="1.10.760.10">
    <property type="entry name" value="Cytochrome c-like domain"/>
    <property type="match status" value="2"/>
</dbReference>
<sequence>MNGDRLTSFRNRWTLTSVFVTAAIFVVAALLGFVLLPRLDAREQVVGLWDTICRAAGLPQRGEASEPVQPGYKTSLVKIATAVSRTRNEEAIGRGATLAQQCAICHGPTGISRADSPNLAGQYASVVYKQLRDFKDGVRVNAVMSPFTAKLTERDMQDLAAYYAFLPRLPGFHPAGANPAPRIVVSGAPTRGIAPCGSCHGTIENKLGSPWLEGQSELYLKTQLQAFVSGSRQNDISSQMRNVARAMTPEEIEEAARYYANQPPPYLSTE</sequence>
<dbReference type="InterPro" id="IPR036909">
    <property type="entry name" value="Cyt_c-like_dom_sf"/>
</dbReference>
<reference evidence="9 10" key="1">
    <citation type="submission" date="2015-11" db="EMBL/GenBank/DDBJ databases">
        <title>Draft Genome Sequence of the Strain BR 10423 (Rhizobium sp.) isolated from nodules of Mimosa pudica.</title>
        <authorList>
            <person name="Barauna A.C."/>
            <person name="Zilli J.E."/>
            <person name="Simoes-Araujo J.L."/>
            <person name="Reis V.M."/>
            <person name="James E.K."/>
            <person name="Reis F.B.Jr."/>
            <person name="Rouws L.F."/>
            <person name="Passos S.R."/>
            <person name="Gois S.R."/>
        </authorList>
    </citation>
    <scope>NUCLEOTIDE SEQUENCE [LARGE SCALE GENOMIC DNA]</scope>
    <source>
        <strain evidence="9 10">BR10423</strain>
    </source>
</reference>
<dbReference type="Proteomes" id="UP000068164">
    <property type="component" value="Unassembled WGS sequence"/>
</dbReference>
<dbReference type="GO" id="GO:0020037">
    <property type="term" value="F:heme binding"/>
    <property type="evidence" value="ECO:0007669"/>
    <property type="project" value="InterPro"/>
</dbReference>
<dbReference type="Pfam" id="PF13442">
    <property type="entry name" value="Cytochrome_CBB3"/>
    <property type="match status" value="1"/>
</dbReference>
<dbReference type="SUPFAM" id="SSF46626">
    <property type="entry name" value="Cytochrome c"/>
    <property type="match status" value="2"/>
</dbReference>
<feature type="domain" description="Cytochrome c" evidence="8">
    <location>
        <begin position="90"/>
        <end position="167"/>
    </location>
</feature>
<organism evidence="9 10">
    <name type="scientific">Rhizobium altiplani</name>
    <dbReference type="NCBI Taxonomy" id="1864509"/>
    <lineage>
        <taxon>Bacteria</taxon>
        <taxon>Pseudomonadati</taxon>
        <taxon>Pseudomonadota</taxon>
        <taxon>Alphaproteobacteria</taxon>
        <taxon>Hyphomicrobiales</taxon>
        <taxon>Rhizobiaceae</taxon>
        <taxon>Rhizobium/Agrobacterium group</taxon>
        <taxon>Rhizobium</taxon>
    </lineage>
</organism>
<dbReference type="EMBL" id="LNCD01000001">
    <property type="protein sequence ID" value="KWV60234.1"/>
    <property type="molecule type" value="Genomic_DNA"/>
</dbReference>
<keyword evidence="3 6" id="KW-0479">Metal-binding</keyword>
<keyword evidence="5 6" id="KW-0408">Iron</keyword>
<dbReference type="InterPro" id="IPR050597">
    <property type="entry name" value="Cytochrome_c_Oxidase_Subunit"/>
</dbReference>
<comment type="caution">
    <text evidence="9">The sequence shown here is derived from an EMBL/GenBank/DDBJ whole genome shotgun (WGS) entry which is preliminary data.</text>
</comment>
<dbReference type="PANTHER" id="PTHR33751">
    <property type="entry name" value="CBB3-TYPE CYTOCHROME C OXIDASE SUBUNIT FIXP"/>
    <property type="match status" value="1"/>
</dbReference>
<keyword evidence="7" id="KW-0812">Transmembrane</keyword>
<keyword evidence="10" id="KW-1185">Reference proteome</keyword>
<keyword evidence="7" id="KW-0472">Membrane</keyword>
<dbReference type="PANTHER" id="PTHR33751:SF9">
    <property type="entry name" value="CYTOCHROME C4"/>
    <property type="match status" value="1"/>
</dbReference>
<evidence type="ECO:0000259" key="8">
    <source>
        <dbReference type="PROSITE" id="PS51007"/>
    </source>
</evidence>
<evidence type="ECO:0000256" key="7">
    <source>
        <dbReference type="SAM" id="Phobius"/>
    </source>
</evidence>
<name>A0A109K3Q1_9HYPH</name>
<gene>
    <name evidence="9" type="ORF">AS026_00050</name>
</gene>
<protein>
    <submittedName>
        <fullName evidence="9">Cytochrome C</fullName>
    </submittedName>
</protein>
<evidence type="ECO:0000256" key="1">
    <source>
        <dbReference type="ARBA" id="ARBA00022448"/>
    </source>
</evidence>
<evidence type="ECO:0000256" key="5">
    <source>
        <dbReference type="ARBA" id="ARBA00023004"/>
    </source>
</evidence>
<evidence type="ECO:0000313" key="10">
    <source>
        <dbReference type="Proteomes" id="UP000068164"/>
    </source>
</evidence>
<evidence type="ECO:0000256" key="6">
    <source>
        <dbReference type="PROSITE-ProRule" id="PRU00433"/>
    </source>
</evidence>
<evidence type="ECO:0000256" key="2">
    <source>
        <dbReference type="ARBA" id="ARBA00022617"/>
    </source>
</evidence>
<dbReference type="RefSeq" id="WP_062368228.1">
    <property type="nucleotide sequence ID" value="NZ_LNCD01000001.1"/>
</dbReference>
<keyword evidence="7" id="KW-1133">Transmembrane helix</keyword>
<keyword evidence="1" id="KW-0813">Transport</keyword>